<name>A0A392V1U1_9FABA</name>
<sequence length="25" mass="2607">APLTVVVVHDDACVVVPDQEDDVAT</sequence>
<accession>A0A392V1U1</accession>
<protein>
    <submittedName>
        <fullName evidence="1">Uncharacterized protein</fullName>
    </submittedName>
</protein>
<dbReference type="AlphaFoldDB" id="A0A392V1U1"/>
<dbReference type="Proteomes" id="UP000265520">
    <property type="component" value="Unassembled WGS sequence"/>
</dbReference>
<reference evidence="1 2" key="1">
    <citation type="journal article" date="2018" name="Front. Plant Sci.">
        <title>Red Clover (Trifolium pratense) and Zigzag Clover (T. medium) - A Picture of Genomic Similarities and Differences.</title>
        <authorList>
            <person name="Dluhosova J."/>
            <person name="Istvanek J."/>
            <person name="Nedelnik J."/>
            <person name="Repkova J."/>
        </authorList>
    </citation>
    <scope>NUCLEOTIDE SEQUENCE [LARGE SCALE GENOMIC DNA]</scope>
    <source>
        <strain evidence="2">cv. 10/8</strain>
        <tissue evidence="1">Leaf</tissue>
    </source>
</reference>
<evidence type="ECO:0000313" key="1">
    <source>
        <dbReference type="EMBL" id="MCI81011.1"/>
    </source>
</evidence>
<evidence type="ECO:0000313" key="2">
    <source>
        <dbReference type="Proteomes" id="UP000265520"/>
    </source>
</evidence>
<proteinExistence type="predicted"/>
<dbReference type="EMBL" id="LXQA011008588">
    <property type="protein sequence ID" value="MCI81011.1"/>
    <property type="molecule type" value="Genomic_DNA"/>
</dbReference>
<organism evidence="1 2">
    <name type="scientific">Trifolium medium</name>
    <dbReference type="NCBI Taxonomy" id="97028"/>
    <lineage>
        <taxon>Eukaryota</taxon>
        <taxon>Viridiplantae</taxon>
        <taxon>Streptophyta</taxon>
        <taxon>Embryophyta</taxon>
        <taxon>Tracheophyta</taxon>
        <taxon>Spermatophyta</taxon>
        <taxon>Magnoliopsida</taxon>
        <taxon>eudicotyledons</taxon>
        <taxon>Gunneridae</taxon>
        <taxon>Pentapetalae</taxon>
        <taxon>rosids</taxon>
        <taxon>fabids</taxon>
        <taxon>Fabales</taxon>
        <taxon>Fabaceae</taxon>
        <taxon>Papilionoideae</taxon>
        <taxon>50 kb inversion clade</taxon>
        <taxon>NPAAA clade</taxon>
        <taxon>Hologalegina</taxon>
        <taxon>IRL clade</taxon>
        <taxon>Trifolieae</taxon>
        <taxon>Trifolium</taxon>
    </lineage>
</organism>
<keyword evidence="2" id="KW-1185">Reference proteome</keyword>
<comment type="caution">
    <text evidence="1">The sequence shown here is derived from an EMBL/GenBank/DDBJ whole genome shotgun (WGS) entry which is preliminary data.</text>
</comment>
<feature type="non-terminal residue" evidence="1">
    <location>
        <position position="1"/>
    </location>
</feature>